<dbReference type="PANTHER" id="PTHR30466:SF15">
    <property type="entry name" value="POSSIBLE OXIDOREDUCTASE"/>
    <property type="match status" value="1"/>
</dbReference>
<dbReference type="InterPro" id="IPR050268">
    <property type="entry name" value="NADH-dep_flavin_reductase"/>
</dbReference>
<dbReference type="PANTHER" id="PTHR30466">
    <property type="entry name" value="FLAVIN REDUCTASE"/>
    <property type="match status" value="1"/>
</dbReference>
<dbReference type="InterPro" id="IPR012349">
    <property type="entry name" value="Split_barrel_FMN-bd"/>
</dbReference>
<accession>A0A4P7IH77</accession>
<dbReference type="AlphaFoldDB" id="A0A4P7IH77"/>
<keyword evidence="4" id="KW-1185">Reference proteome</keyword>
<dbReference type="GO" id="GO:0010181">
    <property type="term" value="F:FMN binding"/>
    <property type="evidence" value="ECO:0007669"/>
    <property type="project" value="InterPro"/>
</dbReference>
<dbReference type="EMBL" id="CP038436">
    <property type="protein sequence ID" value="QBX56120.1"/>
    <property type="molecule type" value="Genomic_DNA"/>
</dbReference>
<dbReference type="Proteomes" id="UP000294853">
    <property type="component" value="Chromosome"/>
</dbReference>
<keyword evidence="1" id="KW-0560">Oxidoreductase</keyword>
<dbReference type="RefSeq" id="WP_135268111.1">
    <property type="nucleotide sequence ID" value="NZ_CP038436.1"/>
</dbReference>
<evidence type="ECO:0000313" key="4">
    <source>
        <dbReference type="Proteomes" id="UP000294853"/>
    </source>
</evidence>
<evidence type="ECO:0000256" key="1">
    <source>
        <dbReference type="ARBA" id="ARBA00023002"/>
    </source>
</evidence>
<proteinExistence type="predicted"/>
<protein>
    <submittedName>
        <fullName evidence="3">Flavin reductase</fullName>
    </submittedName>
</protein>
<dbReference type="GO" id="GO:0042602">
    <property type="term" value="F:riboflavin reductase (NADPH) activity"/>
    <property type="evidence" value="ECO:0007669"/>
    <property type="project" value="TreeGrafter"/>
</dbReference>
<evidence type="ECO:0000259" key="2">
    <source>
        <dbReference type="SMART" id="SM00903"/>
    </source>
</evidence>
<gene>
    <name evidence="3" type="ORF">EXE58_12025</name>
</gene>
<reference evidence="3 4" key="1">
    <citation type="submission" date="2019-03" db="EMBL/GenBank/DDBJ databases">
        <title>Three New Species of Nocardioides, Nocardioides euryhalodurans sp. nov., Nocardioides seonyuensis sp. nov. and Nocardioides eburneoflavus sp. nov. Iolated from Soil.</title>
        <authorList>
            <person name="Roh S.G."/>
            <person name="Lee C."/>
            <person name="Kim M.-K."/>
            <person name="Kim S.B."/>
        </authorList>
    </citation>
    <scope>NUCLEOTIDE SEQUENCE [LARGE SCALE GENOMIC DNA]</scope>
    <source>
        <strain evidence="3 4">MMS17-SY207-3</strain>
    </source>
</reference>
<dbReference type="InterPro" id="IPR002563">
    <property type="entry name" value="Flavin_Rdtase-like_dom"/>
</dbReference>
<dbReference type="Pfam" id="PF01613">
    <property type="entry name" value="Flavin_Reduct"/>
    <property type="match status" value="1"/>
</dbReference>
<sequence>MHLDGTQFSEFTDGLDFPMYVVTVARGVEAADRSGCLVGFGSQVSLDPPLFLVCLSKKNHTHSLAVEAEVLAVHLLAEDERELAELFGGETRDEGVDKFERCAWRSGPGGVPVLDECPRVLVGRVGQRLELGDHTGFVLEPLSLVVRDGQPGLTFHDVEDIDPGHPG</sequence>
<name>A0A4P7IH77_9ACTN</name>
<organism evidence="3 4">
    <name type="scientific">Nocardioides seonyuensis</name>
    <dbReference type="NCBI Taxonomy" id="2518371"/>
    <lineage>
        <taxon>Bacteria</taxon>
        <taxon>Bacillati</taxon>
        <taxon>Actinomycetota</taxon>
        <taxon>Actinomycetes</taxon>
        <taxon>Propionibacteriales</taxon>
        <taxon>Nocardioidaceae</taxon>
        <taxon>Nocardioides</taxon>
    </lineage>
</organism>
<evidence type="ECO:0000313" key="3">
    <source>
        <dbReference type="EMBL" id="QBX56120.1"/>
    </source>
</evidence>
<dbReference type="KEGG" id="nsn:EXE58_12025"/>
<dbReference type="SMART" id="SM00903">
    <property type="entry name" value="Flavin_Reduct"/>
    <property type="match status" value="1"/>
</dbReference>
<dbReference type="SUPFAM" id="SSF50475">
    <property type="entry name" value="FMN-binding split barrel"/>
    <property type="match status" value="1"/>
</dbReference>
<dbReference type="Gene3D" id="2.30.110.10">
    <property type="entry name" value="Electron Transport, Fmn-binding Protein, Chain A"/>
    <property type="match status" value="1"/>
</dbReference>
<feature type="domain" description="Flavin reductase like" evidence="2">
    <location>
        <begin position="15"/>
        <end position="162"/>
    </location>
</feature>
<dbReference type="OrthoDB" id="3176898at2"/>